<reference evidence="1 2" key="1">
    <citation type="submission" date="2018-05" db="EMBL/GenBank/DDBJ databases">
        <title>Genome sequencing and assembly of the regulated plant pathogen Lachnellula willkommii and related sister species for the development of diagnostic species identification markers.</title>
        <authorList>
            <person name="Giroux E."/>
            <person name="Bilodeau G."/>
        </authorList>
    </citation>
    <scope>NUCLEOTIDE SEQUENCE [LARGE SCALE GENOMIC DNA]</scope>
    <source>
        <strain evidence="1 2">CBS 268.59</strain>
    </source>
</reference>
<keyword evidence="2" id="KW-1185">Reference proteome</keyword>
<dbReference type="EMBL" id="QGMK01000042">
    <property type="protein sequence ID" value="TVY84948.1"/>
    <property type="molecule type" value="Genomic_DNA"/>
</dbReference>
<accession>A0A8T9CH50</accession>
<evidence type="ECO:0000313" key="2">
    <source>
        <dbReference type="Proteomes" id="UP000469558"/>
    </source>
</evidence>
<evidence type="ECO:0000313" key="1">
    <source>
        <dbReference type="EMBL" id="TVY84948.1"/>
    </source>
</evidence>
<dbReference type="OrthoDB" id="5282017at2759"/>
<comment type="caution">
    <text evidence="1">The sequence shown here is derived from an EMBL/GenBank/DDBJ whole genome shotgun (WGS) entry which is preliminary data.</text>
</comment>
<proteinExistence type="predicted"/>
<dbReference type="Proteomes" id="UP000469558">
    <property type="component" value="Unassembled WGS sequence"/>
</dbReference>
<dbReference type="AlphaFoldDB" id="A0A8T9CH50"/>
<organism evidence="1 2">
    <name type="scientific">Lachnellula suecica</name>
    <dbReference type="NCBI Taxonomy" id="602035"/>
    <lineage>
        <taxon>Eukaryota</taxon>
        <taxon>Fungi</taxon>
        <taxon>Dikarya</taxon>
        <taxon>Ascomycota</taxon>
        <taxon>Pezizomycotina</taxon>
        <taxon>Leotiomycetes</taxon>
        <taxon>Helotiales</taxon>
        <taxon>Lachnaceae</taxon>
        <taxon>Lachnellula</taxon>
    </lineage>
</organism>
<protein>
    <submittedName>
        <fullName evidence="1">Uncharacterized protein</fullName>
    </submittedName>
</protein>
<gene>
    <name evidence="1" type="ORF">LSUE1_G002741</name>
</gene>
<name>A0A8T9CH50_9HELO</name>
<sequence>MATKNFFNLPQSVTSISEKHKIGTPKQHAIYTNWSTFEDQSLSRRSLLDVFTDRIPVVREQGILTVDERKRMLEIVRTHDLGTYDTEHTWPRLGFLWIPCNFIDFRVSDKTGYFESVKDARSLQNRWKNEAGVDIVKRVVDRIRQTTGMKVQVASEQDSEYFAGVLRAVDRGILVHADYAPYEAAGWKIGDVVAQVTWNILLNEVPGGDTLIYDRQWQAPEDDLAWRKEFPKDTYHPQMLQAHPFKAMKAVPGDLTFFNPRYSIDRPEQDCSP</sequence>